<gene>
    <name evidence="3" type="ORF">ATK78_3146</name>
</gene>
<keyword evidence="1 3" id="KW-0808">Transferase</keyword>
<dbReference type="Proteomes" id="UP000295620">
    <property type="component" value="Unassembled WGS sequence"/>
</dbReference>
<dbReference type="PANTHER" id="PTHR46401">
    <property type="entry name" value="GLYCOSYLTRANSFERASE WBBK-RELATED"/>
    <property type="match status" value="1"/>
</dbReference>
<evidence type="ECO:0000313" key="4">
    <source>
        <dbReference type="Proteomes" id="UP000295620"/>
    </source>
</evidence>
<proteinExistence type="predicted"/>
<keyword evidence="4" id="KW-1185">Reference proteome</keyword>
<evidence type="ECO:0000256" key="1">
    <source>
        <dbReference type="ARBA" id="ARBA00022679"/>
    </source>
</evidence>
<comment type="caution">
    <text evidence="3">The sequence shown here is derived from an EMBL/GenBank/DDBJ whole genome shotgun (WGS) entry which is preliminary data.</text>
</comment>
<evidence type="ECO:0000313" key="3">
    <source>
        <dbReference type="EMBL" id="TDQ08630.1"/>
    </source>
</evidence>
<dbReference type="Gene3D" id="3.40.50.2000">
    <property type="entry name" value="Glycogen Phosphorylase B"/>
    <property type="match status" value="2"/>
</dbReference>
<reference evidence="3 4" key="1">
    <citation type="submission" date="2019-03" db="EMBL/GenBank/DDBJ databases">
        <title>Genomic Encyclopedia of Archaeal and Bacterial Type Strains, Phase II (KMG-II): from individual species to whole genera.</title>
        <authorList>
            <person name="Goeker M."/>
        </authorList>
    </citation>
    <scope>NUCLEOTIDE SEQUENCE [LARGE SCALE GENOMIC DNA]</scope>
    <source>
        <strain evidence="3 4">DSM 19035</strain>
    </source>
</reference>
<protein>
    <submittedName>
        <fullName evidence="3">Glycosyltransferase involved in cell wall biosynthesis</fullName>
    </submittedName>
</protein>
<dbReference type="InterPro" id="IPR001296">
    <property type="entry name" value="Glyco_trans_1"/>
</dbReference>
<dbReference type="EMBL" id="SNYC01000005">
    <property type="protein sequence ID" value="TDQ08630.1"/>
    <property type="molecule type" value="Genomic_DNA"/>
</dbReference>
<dbReference type="OrthoDB" id="9811239at2"/>
<dbReference type="GO" id="GO:0009103">
    <property type="term" value="P:lipopolysaccharide biosynthetic process"/>
    <property type="evidence" value="ECO:0007669"/>
    <property type="project" value="TreeGrafter"/>
</dbReference>
<dbReference type="RefSeq" id="WP_133576983.1">
    <property type="nucleotide sequence ID" value="NZ_SNYC01000005.1"/>
</dbReference>
<dbReference type="GO" id="GO:0016757">
    <property type="term" value="F:glycosyltransferase activity"/>
    <property type="evidence" value="ECO:0007669"/>
    <property type="project" value="InterPro"/>
</dbReference>
<dbReference type="SUPFAM" id="SSF53756">
    <property type="entry name" value="UDP-Glycosyltransferase/glycogen phosphorylase"/>
    <property type="match status" value="1"/>
</dbReference>
<evidence type="ECO:0000259" key="2">
    <source>
        <dbReference type="Pfam" id="PF00534"/>
    </source>
</evidence>
<dbReference type="AlphaFoldDB" id="A0A4R6SV54"/>
<dbReference type="CDD" id="cd03801">
    <property type="entry name" value="GT4_PimA-like"/>
    <property type="match status" value="1"/>
</dbReference>
<accession>A0A4R6SV54</accession>
<dbReference type="PANTHER" id="PTHR46401:SF2">
    <property type="entry name" value="GLYCOSYLTRANSFERASE WBBK-RELATED"/>
    <property type="match status" value="1"/>
</dbReference>
<organism evidence="3 4">
    <name type="scientific">Pedobacter metabolipauper</name>
    <dbReference type="NCBI Taxonomy" id="425513"/>
    <lineage>
        <taxon>Bacteria</taxon>
        <taxon>Pseudomonadati</taxon>
        <taxon>Bacteroidota</taxon>
        <taxon>Sphingobacteriia</taxon>
        <taxon>Sphingobacteriales</taxon>
        <taxon>Sphingobacteriaceae</taxon>
        <taxon>Pedobacter</taxon>
    </lineage>
</organism>
<dbReference type="Pfam" id="PF00534">
    <property type="entry name" value="Glycos_transf_1"/>
    <property type="match status" value="1"/>
</dbReference>
<feature type="domain" description="Glycosyl transferase family 1" evidence="2">
    <location>
        <begin position="181"/>
        <end position="339"/>
    </location>
</feature>
<sequence length="385" mass="43788">MILFLTLDSFSHTGGIQKVARTLSYTLGKLSKAANRKITYYNFSLYDDQPDNRYIAPSQFKGFKGNVFCFILQTIIKGVCCKTIVVNHINLLPLACLIKIVNYRLQIILIAHGTEVWREQTFLKNACLQSRIQIWAVSNYTKNLLKTQHRIKAKRIFVLHNCIDPFFEIPKAFNKPGYLLKKYGLSADQPILLTISRLNRYENQKGYDKIIQLLPELMKQFPNLHYLLCGKSDQQEVLRLKKLITERKLGKHITLVGFIPESVLSNHYLLADVFVLPSQKEGFGLVFIEAAHCGCQIISGNCDGSYEAMLYGALGTTVDPNNINAIKNALIKNLSEQGFPAQRSGKQDPAIQKLKIQNTAIQNFSYTQYRRKIAALLAIKTTRHD</sequence>
<name>A0A4R6SV54_9SPHI</name>